<evidence type="ECO:0000313" key="1">
    <source>
        <dbReference type="EMBL" id="MPM68531.1"/>
    </source>
</evidence>
<comment type="caution">
    <text evidence="1">The sequence shown here is derived from an EMBL/GenBank/DDBJ whole genome shotgun (WGS) entry which is preliminary data.</text>
</comment>
<accession>A0A645BV90</accession>
<name>A0A645BV90_9ZZZZ</name>
<proteinExistence type="predicted"/>
<gene>
    <name evidence="1" type="ORF">SDC9_115464</name>
</gene>
<dbReference type="EMBL" id="VSSQ01022308">
    <property type="protein sequence ID" value="MPM68531.1"/>
    <property type="molecule type" value="Genomic_DNA"/>
</dbReference>
<organism evidence="1">
    <name type="scientific">bioreactor metagenome</name>
    <dbReference type="NCBI Taxonomy" id="1076179"/>
    <lineage>
        <taxon>unclassified sequences</taxon>
        <taxon>metagenomes</taxon>
        <taxon>ecological metagenomes</taxon>
    </lineage>
</organism>
<sequence>MALCGQVVDLVRGGFPNNSNHAGRIRHIPAVQYDAVIRNQVVNAHGVRIRSTPKQAVYLVSLFQ</sequence>
<dbReference type="AlphaFoldDB" id="A0A645BV90"/>
<reference evidence="1" key="1">
    <citation type="submission" date="2019-08" db="EMBL/GenBank/DDBJ databases">
        <authorList>
            <person name="Kucharzyk K."/>
            <person name="Murdoch R.W."/>
            <person name="Higgins S."/>
            <person name="Loffler F."/>
        </authorList>
    </citation>
    <scope>NUCLEOTIDE SEQUENCE</scope>
</reference>
<protein>
    <submittedName>
        <fullName evidence="1">Uncharacterized protein</fullName>
    </submittedName>
</protein>